<proteinExistence type="predicted"/>
<dbReference type="PANTHER" id="PTHR28180">
    <property type="entry name" value="CONSERVED MITOCHONDRIAL PROTEIN-RELATED"/>
    <property type="match status" value="1"/>
</dbReference>
<dbReference type="InterPro" id="IPR029032">
    <property type="entry name" value="AhpD-like"/>
</dbReference>
<dbReference type="InterPro" id="IPR052999">
    <property type="entry name" value="PTS1_Protein"/>
</dbReference>
<dbReference type="SUPFAM" id="SSF69118">
    <property type="entry name" value="AhpD-like"/>
    <property type="match status" value="1"/>
</dbReference>
<name>A0ABR1MNM8_9PEZI</name>
<keyword evidence="2" id="KW-1185">Reference proteome</keyword>
<dbReference type="EMBL" id="JBBPDW010000006">
    <property type="protein sequence ID" value="KAK7551519.1"/>
    <property type="molecule type" value="Genomic_DNA"/>
</dbReference>
<evidence type="ECO:0000313" key="1">
    <source>
        <dbReference type="EMBL" id="KAK7551519.1"/>
    </source>
</evidence>
<evidence type="ECO:0008006" key="3">
    <source>
        <dbReference type="Google" id="ProtNLM"/>
    </source>
</evidence>
<evidence type="ECO:0000313" key="2">
    <source>
        <dbReference type="Proteomes" id="UP001365128"/>
    </source>
</evidence>
<protein>
    <recommendedName>
        <fullName evidence="3">Carboxymuconolactone decarboxylase-like domain-containing protein</fullName>
    </recommendedName>
</protein>
<dbReference type="Gene3D" id="1.20.1290.10">
    <property type="entry name" value="AhpD-like"/>
    <property type="match status" value="1"/>
</dbReference>
<gene>
    <name evidence="1" type="ORF">IWX46DRAFT_671032</name>
</gene>
<dbReference type="Proteomes" id="UP001365128">
    <property type="component" value="Unassembled WGS sequence"/>
</dbReference>
<dbReference type="PANTHER" id="PTHR28180:SF2">
    <property type="entry name" value="PEROXISOMAL PROTEIN 2"/>
    <property type="match status" value="1"/>
</dbReference>
<sequence length="243" mass="26368">MTAPLLDVQSLTDLFPRDPRGLEYSIAYVYAAAALLAFAAEKRIADLWQQIAAAHAGNAAAQATAARRVREALLKATPLIGFPRGINGLAILRTAVQSTSPRIAAEIEKDQDAPDDVPAAKRQKRGKEFFRRLYAQHTERVLQNLNISSGGILGDVAVTCVYGDLMADERVLNAKESALMEFVCCYAVSAAPQAKGHMYGARNMGNSGVEICAATRLVSRIAEVSQLKFDVEGMDFVEKVRAW</sequence>
<organism evidence="1 2">
    <name type="scientific">Phyllosticta citricarpa</name>
    <dbReference type="NCBI Taxonomy" id="55181"/>
    <lineage>
        <taxon>Eukaryota</taxon>
        <taxon>Fungi</taxon>
        <taxon>Dikarya</taxon>
        <taxon>Ascomycota</taxon>
        <taxon>Pezizomycotina</taxon>
        <taxon>Dothideomycetes</taxon>
        <taxon>Dothideomycetes incertae sedis</taxon>
        <taxon>Botryosphaeriales</taxon>
        <taxon>Phyllostictaceae</taxon>
        <taxon>Phyllosticta</taxon>
    </lineage>
</organism>
<accession>A0ABR1MNM8</accession>
<reference evidence="1 2" key="1">
    <citation type="submission" date="2024-04" db="EMBL/GenBank/DDBJ databases">
        <title>Phyllosticta paracitricarpa is synonymous to the EU quarantine fungus P. citricarpa based on phylogenomic analyses.</title>
        <authorList>
            <consortium name="Lawrence Berkeley National Laboratory"/>
            <person name="Van Ingen-Buijs V.A."/>
            <person name="Van Westerhoven A.C."/>
            <person name="Haridas S."/>
            <person name="Skiadas P."/>
            <person name="Martin F."/>
            <person name="Groenewald J.Z."/>
            <person name="Crous P.W."/>
            <person name="Seidl M.F."/>
        </authorList>
    </citation>
    <scope>NUCLEOTIDE SEQUENCE [LARGE SCALE GENOMIC DNA]</scope>
    <source>
        <strain evidence="1 2">CBS 122670</strain>
    </source>
</reference>
<comment type="caution">
    <text evidence="1">The sequence shown here is derived from an EMBL/GenBank/DDBJ whole genome shotgun (WGS) entry which is preliminary data.</text>
</comment>